<organism evidence="1 2">
    <name type="scientific">Fusarium sarcochroum</name>
    <dbReference type="NCBI Taxonomy" id="1208366"/>
    <lineage>
        <taxon>Eukaryota</taxon>
        <taxon>Fungi</taxon>
        <taxon>Dikarya</taxon>
        <taxon>Ascomycota</taxon>
        <taxon>Pezizomycotina</taxon>
        <taxon>Sordariomycetes</taxon>
        <taxon>Hypocreomycetidae</taxon>
        <taxon>Hypocreales</taxon>
        <taxon>Nectriaceae</taxon>
        <taxon>Fusarium</taxon>
        <taxon>Fusarium lateritium species complex</taxon>
    </lineage>
</organism>
<dbReference type="Proteomes" id="UP000622797">
    <property type="component" value="Unassembled WGS sequence"/>
</dbReference>
<dbReference type="OrthoDB" id="10266018at2759"/>
<accession>A0A8H4X6T2</accession>
<dbReference type="AlphaFoldDB" id="A0A8H4X6T2"/>
<reference evidence="1" key="2">
    <citation type="submission" date="2020-05" db="EMBL/GenBank/DDBJ databases">
        <authorList>
            <person name="Kim H.-S."/>
            <person name="Proctor R.H."/>
            <person name="Brown D.W."/>
        </authorList>
    </citation>
    <scope>NUCLEOTIDE SEQUENCE</scope>
    <source>
        <strain evidence="1">NRRL 20472</strain>
    </source>
</reference>
<sequence length="428" mass="48231">MCENLVIYYNDSIDSDNLASALALWKATYRRPNTRVLWIHEPRQVCFGLSMTAEQKSRCQDLLQKHFTCPDGTFKVLLGGLLKQEALDNIEELEEADRELLQMAVKPNYGPKEDSVLHGCLAAWDFASCLVSWSNDARHEVAIDFDSLDHIENPVNLNLHHHEELPHRSEDELATYHQIMADTSPRRVGRLQDWYRKCATRKKNEHSKSRVSIEALELQSLCDRITAAASVQFFGGSSPRILEQTLGKGVAKKMKCHLQLFNIALNQSAAKVVLDRHAEFSQFTVVPSQTVQQIKYSALGLERVGGNHLEKQILGFNYHKDPTEIATGKVSLRNDYPARTLPMPDLTAFLCGLVPQYGDACLTFARTRVSDSTGAILFEPASDGIKMFVTTRDKILEESDVVDLFASLEHSKVSLDWIREARCTENVA</sequence>
<name>A0A8H4X6T2_9HYPO</name>
<proteinExistence type="predicted"/>
<protein>
    <submittedName>
        <fullName evidence="1">Uncharacterized protein</fullName>
    </submittedName>
</protein>
<evidence type="ECO:0000313" key="2">
    <source>
        <dbReference type="Proteomes" id="UP000622797"/>
    </source>
</evidence>
<reference evidence="1" key="1">
    <citation type="journal article" date="2020" name="BMC Genomics">
        <title>Correction to: Identification and distribution of gene clusters required for synthesis of sphingolipid metabolism inhibitors in diverse species of the filamentous fungus Fusarium.</title>
        <authorList>
            <person name="Kim H.S."/>
            <person name="Lohmar J.M."/>
            <person name="Busman M."/>
            <person name="Brown D.W."/>
            <person name="Naumann T.A."/>
            <person name="Divon H.H."/>
            <person name="Lysoe E."/>
            <person name="Uhlig S."/>
            <person name="Proctor R.H."/>
        </authorList>
    </citation>
    <scope>NUCLEOTIDE SEQUENCE</scope>
    <source>
        <strain evidence="1">NRRL 20472</strain>
    </source>
</reference>
<dbReference type="EMBL" id="JABEXW010000496">
    <property type="protein sequence ID" value="KAF4963091.1"/>
    <property type="molecule type" value="Genomic_DNA"/>
</dbReference>
<comment type="caution">
    <text evidence="1">The sequence shown here is derived from an EMBL/GenBank/DDBJ whole genome shotgun (WGS) entry which is preliminary data.</text>
</comment>
<gene>
    <name evidence="1" type="ORF">FSARC_8864</name>
</gene>
<keyword evidence="2" id="KW-1185">Reference proteome</keyword>
<evidence type="ECO:0000313" key="1">
    <source>
        <dbReference type="EMBL" id="KAF4963091.1"/>
    </source>
</evidence>